<evidence type="ECO:0000256" key="5">
    <source>
        <dbReference type="ARBA" id="ARBA00022759"/>
    </source>
</evidence>
<dbReference type="GO" id="GO:0004519">
    <property type="term" value="F:endonuclease activity"/>
    <property type="evidence" value="ECO:0007669"/>
    <property type="project" value="UniProtKB-KW"/>
</dbReference>
<dbReference type="Gene3D" id="2.40.70.10">
    <property type="entry name" value="Acid Proteases"/>
    <property type="match status" value="1"/>
</dbReference>
<dbReference type="InterPro" id="IPR000477">
    <property type="entry name" value="RT_dom"/>
</dbReference>
<dbReference type="Pfam" id="PF00078">
    <property type="entry name" value="RVT_1"/>
    <property type="match status" value="1"/>
</dbReference>
<dbReference type="GO" id="GO:0016787">
    <property type="term" value="F:hydrolase activity"/>
    <property type="evidence" value="ECO:0007669"/>
    <property type="project" value="UniProtKB-KW"/>
</dbReference>
<dbReference type="PANTHER" id="PTHR37984:SF5">
    <property type="entry name" value="PROTEIN NYNRIN-LIKE"/>
    <property type="match status" value="1"/>
</dbReference>
<evidence type="ECO:0000256" key="7">
    <source>
        <dbReference type="ARBA" id="ARBA00022918"/>
    </source>
</evidence>
<keyword evidence="3" id="KW-0548">Nucleotidyltransferase</keyword>
<dbReference type="InterPro" id="IPR043502">
    <property type="entry name" value="DNA/RNA_pol_sf"/>
</dbReference>
<feature type="domain" description="Reverse transcriptase" evidence="8">
    <location>
        <begin position="557"/>
        <end position="751"/>
    </location>
</feature>
<evidence type="ECO:0000259" key="9">
    <source>
        <dbReference type="PROSITE" id="PS50994"/>
    </source>
</evidence>
<name>A0AAQ3TJ60_PASNO</name>
<dbReference type="InterPro" id="IPR041588">
    <property type="entry name" value="Integrase_H2C2"/>
</dbReference>
<dbReference type="Pfam" id="PF17917">
    <property type="entry name" value="RT_RNaseH"/>
    <property type="match status" value="1"/>
</dbReference>
<dbReference type="PROSITE" id="PS50878">
    <property type="entry name" value="RT_POL"/>
    <property type="match status" value="1"/>
</dbReference>
<dbReference type="SUPFAM" id="SSF56672">
    <property type="entry name" value="DNA/RNA polymerases"/>
    <property type="match status" value="1"/>
</dbReference>
<dbReference type="Gene3D" id="3.30.420.10">
    <property type="entry name" value="Ribonuclease H-like superfamily/Ribonuclease H"/>
    <property type="match status" value="1"/>
</dbReference>
<proteinExistence type="predicted"/>
<dbReference type="Pfam" id="PF17921">
    <property type="entry name" value="Integrase_H2C2"/>
    <property type="match status" value="1"/>
</dbReference>
<dbReference type="InterPro" id="IPR021109">
    <property type="entry name" value="Peptidase_aspartic_dom_sf"/>
</dbReference>
<keyword evidence="5" id="KW-0255">Endonuclease</keyword>
<dbReference type="SUPFAM" id="SSF50630">
    <property type="entry name" value="Acid proteases"/>
    <property type="match status" value="1"/>
</dbReference>
<dbReference type="Gene3D" id="3.30.70.270">
    <property type="match status" value="2"/>
</dbReference>
<dbReference type="EMBL" id="CP144749">
    <property type="protein sequence ID" value="WVZ74595.1"/>
    <property type="molecule type" value="Genomic_DNA"/>
</dbReference>
<dbReference type="InterPro" id="IPR041373">
    <property type="entry name" value="RT_RNaseH"/>
</dbReference>
<dbReference type="PROSITE" id="PS50994">
    <property type="entry name" value="INTEGRASE"/>
    <property type="match status" value="1"/>
</dbReference>
<dbReference type="InterPro" id="IPR012337">
    <property type="entry name" value="RNaseH-like_sf"/>
</dbReference>
<dbReference type="Pfam" id="PF08284">
    <property type="entry name" value="RVP_2"/>
    <property type="match status" value="1"/>
</dbReference>
<evidence type="ECO:0000256" key="3">
    <source>
        <dbReference type="ARBA" id="ARBA00022695"/>
    </source>
</evidence>
<evidence type="ECO:0000256" key="1">
    <source>
        <dbReference type="ARBA" id="ARBA00012493"/>
    </source>
</evidence>
<dbReference type="InterPro" id="IPR036397">
    <property type="entry name" value="RNaseH_sf"/>
</dbReference>
<dbReference type="CDD" id="cd01647">
    <property type="entry name" value="RT_LTR"/>
    <property type="match status" value="1"/>
</dbReference>
<keyword evidence="6" id="KW-0378">Hydrolase</keyword>
<dbReference type="GO" id="GO:0003964">
    <property type="term" value="F:RNA-directed DNA polymerase activity"/>
    <property type="evidence" value="ECO:0007669"/>
    <property type="project" value="UniProtKB-KW"/>
</dbReference>
<dbReference type="Gene3D" id="1.10.340.70">
    <property type="match status" value="1"/>
</dbReference>
<dbReference type="InterPro" id="IPR043128">
    <property type="entry name" value="Rev_trsase/Diguanyl_cyclase"/>
</dbReference>
<dbReference type="GO" id="GO:0003676">
    <property type="term" value="F:nucleic acid binding"/>
    <property type="evidence" value="ECO:0007669"/>
    <property type="project" value="InterPro"/>
</dbReference>
<keyword evidence="4" id="KW-0540">Nuclease</keyword>
<dbReference type="GO" id="GO:0015074">
    <property type="term" value="P:DNA integration"/>
    <property type="evidence" value="ECO:0007669"/>
    <property type="project" value="InterPro"/>
</dbReference>
<sequence>MENSMAEMLEMMRSMQIQNDSIKSALDENTAAVRDLSTWRPQIDATVVEIKGSLTDLRGKVVAFRESIDPACKVFDTETIDFPVPIAAQLAMPSSEAAQRPVPRRKVSPEVWFRGSHYPVSTSGHSNLAIVNRFIDGLGPAIKPVVFIQKPVDLDTAVSLALLQEEVTADQSTLEPKGMFGFPGLNYLFLARFALAQGIQTGPKKSDYLANFKPSYRPSAALPSSTTKDSVNVSAIPEGRKSSEMQRSVGSNEKIQAMMAYRKAKGLCYKCGLRWGPTHKCAPTVDLHVVEELWQLLTDSEFDDKEFQSESAADLMTVSINALNGTEASKTIRLVAAFQSQAIVMLLDSRSSTSFMCEQLATALPHWVALSHPLQVKVADGRLLWCTHEVQNCSVKIQGVTFVLNLKILPLQCYDVILGIDWLELYSPMEIHWKDKWLAFNYQGSRITLQGQNAVTNCSVLITNSELRQLELHDEIWCMLEVLSLEESSDQQPIPAAIQELIEQFDELFQKPTGLPPVRSHSHAIPFLPGAIPFRLRPYRYNPAQKDEIERQVCELLKNDLIQPSSSPFASPVLLVKKKDGDWRLCVDYRRLNALTVKNKYPLPVIDELLDELAGARWFTSLDLRSGYHQIRMDPNDMYKTAFQTHNGHYEYKVMPYGVTGGPATFQLTMNTYWDHVQHVRAVFSLLKEHHFKIKLTKCSFAQPQLTYLGHIISKNGVATDPAKLKVIQRWPTPTSAKEIETDASDLGIGAVLQQAGHPIAFVSKALGVKNQALSTYEKECLAILMAVDHWRSYLQTSEFILKTDQRSLTHLEDQRLVTPWQQRAMTNLMGLQFKICYKKGTDNRVADALSRLPPSSVVETYAISVLQPSWLQQVIEAYPKYPVTNKLLAALAISSPLGHYELVAGLIRYKGKIVSLHATPVGGHSGTVATYHRIKKLFRWTGMKKFINQRVAECTVCQQAKAERVKYPGLLQPLPVPDSAWKIITMDFIEGLPVSDHADTILVVVDKFSKYSHFIPLKHPFIALTVAKKFMDHVFKLHGFPLAIISDRDRIFTSAFWKELFTLAGVKLQLSSAYHPQTDGQTERRTPFEILYGQTPHQLGIDQVESCAVPDLDTWLKERKVMVQLVQQQLSRAQQLQKMQADKHRTARSFAVGDLVYLKLQPGQIGHRSSLLGKMKNYFVNDFQQPRLGGQALSEGGEYVTLPKEKARVSEEDKAGPCPCIKKLNNSADKYAMHQYSTSNCGCYSIVGVIFISKDKFHSLAGQHAEGIVFEIHVD</sequence>
<gene>
    <name evidence="10" type="ORF">U9M48_022759</name>
</gene>
<evidence type="ECO:0000259" key="8">
    <source>
        <dbReference type="PROSITE" id="PS50878"/>
    </source>
</evidence>
<keyword evidence="7" id="KW-0695">RNA-directed DNA polymerase</keyword>
<organism evidence="10 11">
    <name type="scientific">Paspalum notatum var. saurae</name>
    <dbReference type="NCBI Taxonomy" id="547442"/>
    <lineage>
        <taxon>Eukaryota</taxon>
        <taxon>Viridiplantae</taxon>
        <taxon>Streptophyta</taxon>
        <taxon>Embryophyta</taxon>
        <taxon>Tracheophyta</taxon>
        <taxon>Spermatophyta</taxon>
        <taxon>Magnoliopsida</taxon>
        <taxon>Liliopsida</taxon>
        <taxon>Poales</taxon>
        <taxon>Poaceae</taxon>
        <taxon>PACMAD clade</taxon>
        <taxon>Panicoideae</taxon>
        <taxon>Andropogonodae</taxon>
        <taxon>Paspaleae</taxon>
        <taxon>Paspalinae</taxon>
        <taxon>Paspalum</taxon>
    </lineage>
</organism>
<keyword evidence="11" id="KW-1185">Reference proteome</keyword>
<dbReference type="Gene3D" id="3.10.10.10">
    <property type="entry name" value="HIV Type 1 Reverse Transcriptase, subunit A, domain 1"/>
    <property type="match status" value="1"/>
</dbReference>
<evidence type="ECO:0000313" key="11">
    <source>
        <dbReference type="Proteomes" id="UP001341281"/>
    </source>
</evidence>
<protein>
    <recommendedName>
        <fullName evidence="1">RNA-directed DNA polymerase</fullName>
        <ecNumber evidence="1">2.7.7.49</ecNumber>
    </recommendedName>
</protein>
<dbReference type="InterPro" id="IPR001584">
    <property type="entry name" value="Integrase_cat-core"/>
</dbReference>
<reference evidence="10 11" key="1">
    <citation type="submission" date="2024-02" db="EMBL/GenBank/DDBJ databases">
        <title>High-quality chromosome-scale genome assembly of Pensacola bahiagrass (Paspalum notatum Flugge var. saurae).</title>
        <authorList>
            <person name="Vega J.M."/>
            <person name="Podio M."/>
            <person name="Orjuela J."/>
            <person name="Siena L.A."/>
            <person name="Pessino S.C."/>
            <person name="Combes M.C."/>
            <person name="Mariac C."/>
            <person name="Albertini E."/>
            <person name="Pupilli F."/>
            <person name="Ortiz J.P.A."/>
            <person name="Leblanc O."/>
        </authorList>
    </citation>
    <scope>NUCLEOTIDE SEQUENCE [LARGE SCALE GENOMIC DNA]</scope>
    <source>
        <strain evidence="10">R1</strain>
        <tissue evidence="10">Leaf</tissue>
    </source>
</reference>
<evidence type="ECO:0000313" key="10">
    <source>
        <dbReference type="EMBL" id="WVZ74595.1"/>
    </source>
</evidence>
<dbReference type="AlphaFoldDB" id="A0AAQ3TJ60"/>
<evidence type="ECO:0000256" key="2">
    <source>
        <dbReference type="ARBA" id="ARBA00022679"/>
    </source>
</evidence>
<dbReference type="Proteomes" id="UP001341281">
    <property type="component" value="Chromosome 05"/>
</dbReference>
<dbReference type="EC" id="2.7.7.49" evidence="1"/>
<dbReference type="CDD" id="cd00303">
    <property type="entry name" value="retropepsin_like"/>
    <property type="match status" value="1"/>
</dbReference>
<keyword evidence="2" id="KW-0808">Transferase</keyword>
<dbReference type="CDD" id="cd09274">
    <property type="entry name" value="RNase_HI_RT_Ty3"/>
    <property type="match status" value="1"/>
</dbReference>
<evidence type="ECO:0000256" key="4">
    <source>
        <dbReference type="ARBA" id="ARBA00022722"/>
    </source>
</evidence>
<dbReference type="SUPFAM" id="SSF53098">
    <property type="entry name" value="Ribonuclease H-like"/>
    <property type="match status" value="1"/>
</dbReference>
<dbReference type="InterPro" id="IPR050951">
    <property type="entry name" value="Retrovirus_Pol_polyprotein"/>
</dbReference>
<feature type="domain" description="Integrase catalytic" evidence="9">
    <location>
        <begin position="972"/>
        <end position="1085"/>
    </location>
</feature>
<accession>A0AAQ3TJ60</accession>
<evidence type="ECO:0000256" key="6">
    <source>
        <dbReference type="ARBA" id="ARBA00022801"/>
    </source>
</evidence>
<dbReference type="PANTHER" id="PTHR37984">
    <property type="entry name" value="PROTEIN CBG26694"/>
    <property type="match status" value="1"/>
</dbReference>